<dbReference type="PANTHER" id="PTHR21349:SF0">
    <property type="entry name" value="LARGE RIBOSOMAL SUBUNIT PROTEIN BL21M"/>
    <property type="match status" value="1"/>
</dbReference>
<comment type="function">
    <text evidence="6 7">This protein binds to 23S rRNA in the presence of protein L20.</text>
</comment>
<dbReference type="NCBIfam" id="TIGR00061">
    <property type="entry name" value="L21"/>
    <property type="match status" value="1"/>
</dbReference>
<evidence type="ECO:0000256" key="1">
    <source>
        <dbReference type="ARBA" id="ARBA00008563"/>
    </source>
</evidence>
<dbReference type="GO" id="GO:1990904">
    <property type="term" value="C:ribonucleoprotein complex"/>
    <property type="evidence" value="ECO:0007669"/>
    <property type="project" value="UniProtKB-KW"/>
</dbReference>
<keyword evidence="2 6" id="KW-0699">rRNA-binding</keyword>
<evidence type="ECO:0000256" key="2">
    <source>
        <dbReference type="ARBA" id="ARBA00022730"/>
    </source>
</evidence>
<evidence type="ECO:0000256" key="4">
    <source>
        <dbReference type="ARBA" id="ARBA00022980"/>
    </source>
</evidence>
<evidence type="ECO:0000313" key="8">
    <source>
        <dbReference type="EMBL" id="EYF06305.1"/>
    </source>
</evidence>
<dbReference type="GO" id="GO:0006412">
    <property type="term" value="P:translation"/>
    <property type="evidence" value="ECO:0007669"/>
    <property type="project" value="UniProtKB-UniRule"/>
</dbReference>
<accession>A0A017TBV6</accession>
<sequence>MYAVIRTGGKQYRVAEGQRLRVEKLPGNAGDKITFSEVLLVGGDSPKIGQPLVSGASVAAEITGQDRGKKIVIFKFRRRKNYRRKAGHRQPYTELKITGITG</sequence>
<dbReference type="AlphaFoldDB" id="A0A017TBV6"/>
<dbReference type="GO" id="GO:0005737">
    <property type="term" value="C:cytoplasm"/>
    <property type="evidence" value="ECO:0007669"/>
    <property type="project" value="UniProtKB-ARBA"/>
</dbReference>
<comment type="subunit">
    <text evidence="6">Part of the 50S ribosomal subunit. Contacts protein L20.</text>
</comment>
<dbReference type="GO" id="GO:0003735">
    <property type="term" value="F:structural constituent of ribosome"/>
    <property type="evidence" value="ECO:0007669"/>
    <property type="project" value="InterPro"/>
</dbReference>
<evidence type="ECO:0000256" key="6">
    <source>
        <dbReference type="HAMAP-Rule" id="MF_01363"/>
    </source>
</evidence>
<dbReference type="STRING" id="1192034.CAP_2183"/>
<dbReference type="InterPro" id="IPR036164">
    <property type="entry name" value="bL21-like_sf"/>
</dbReference>
<evidence type="ECO:0000256" key="5">
    <source>
        <dbReference type="ARBA" id="ARBA00023274"/>
    </source>
</evidence>
<dbReference type="GO" id="GO:0005840">
    <property type="term" value="C:ribosome"/>
    <property type="evidence" value="ECO:0007669"/>
    <property type="project" value="UniProtKB-KW"/>
</dbReference>
<dbReference type="HAMAP" id="MF_01363">
    <property type="entry name" value="Ribosomal_bL21"/>
    <property type="match status" value="1"/>
</dbReference>
<comment type="similarity">
    <text evidence="1 6 7">Belongs to the bacterial ribosomal protein bL21 family.</text>
</comment>
<keyword evidence="4 6" id="KW-0689">Ribosomal protein</keyword>
<comment type="caution">
    <text evidence="8">The sequence shown here is derived from an EMBL/GenBank/DDBJ whole genome shotgun (WGS) entry which is preliminary data.</text>
</comment>
<dbReference type="Proteomes" id="UP000019678">
    <property type="component" value="Unassembled WGS sequence"/>
</dbReference>
<protein>
    <recommendedName>
        <fullName evidence="6">Large ribosomal subunit protein bL21</fullName>
    </recommendedName>
</protein>
<dbReference type="PROSITE" id="PS01169">
    <property type="entry name" value="RIBOSOMAL_L21"/>
    <property type="match status" value="1"/>
</dbReference>
<dbReference type="InterPro" id="IPR001787">
    <property type="entry name" value="Ribosomal_bL21"/>
</dbReference>
<dbReference type="OrthoDB" id="9813334at2"/>
<name>A0A017TBV6_9BACT</name>
<dbReference type="eggNOG" id="COG0261">
    <property type="taxonomic scope" value="Bacteria"/>
</dbReference>
<evidence type="ECO:0000313" key="9">
    <source>
        <dbReference type="Proteomes" id="UP000019678"/>
    </source>
</evidence>
<dbReference type="Pfam" id="PF00829">
    <property type="entry name" value="Ribosomal_L21p"/>
    <property type="match status" value="1"/>
</dbReference>
<dbReference type="SUPFAM" id="SSF141091">
    <property type="entry name" value="L21p-like"/>
    <property type="match status" value="1"/>
</dbReference>
<dbReference type="InterPro" id="IPR018258">
    <property type="entry name" value="Ribosomal_bL21_CS"/>
</dbReference>
<keyword evidence="9" id="KW-1185">Reference proteome</keyword>
<dbReference type="GO" id="GO:0019843">
    <property type="term" value="F:rRNA binding"/>
    <property type="evidence" value="ECO:0007669"/>
    <property type="project" value="UniProtKB-UniRule"/>
</dbReference>
<dbReference type="RefSeq" id="WP_044240460.1">
    <property type="nucleotide sequence ID" value="NZ_ASRX01000017.1"/>
</dbReference>
<proteinExistence type="inferred from homology"/>
<evidence type="ECO:0000256" key="3">
    <source>
        <dbReference type="ARBA" id="ARBA00022884"/>
    </source>
</evidence>
<keyword evidence="5 6" id="KW-0687">Ribonucleoprotein</keyword>
<organism evidence="8 9">
    <name type="scientific">Chondromyces apiculatus DSM 436</name>
    <dbReference type="NCBI Taxonomy" id="1192034"/>
    <lineage>
        <taxon>Bacteria</taxon>
        <taxon>Pseudomonadati</taxon>
        <taxon>Myxococcota</taxon>
        <taxon>Polyangia</taxon>
        <taxon>Polyangiales</taxon>
        <taxon>Polyangiaceae</taxon>
        <taxon>Chondromyces</taxon>
    </lineage>
</organism>
<dbReference type="EMBL" id="ASRX01000017">
    <property type="protein sequence ID" value="EYF06305.1"/>
    <property type="molecule type" value="Genomic_DNA"/>
</dbReference>
<dbReference type="InterPro" id="IPR028909">
    <property type="entry name" value="bL21-like"/>
</dbReference>
<reference evidence="8 9" key="1">
    <citation type="submission" date="2013-05" db="EMBL/GenBank/DDBJ databases">
        <title>Genome assembly of Chondromyces apiculatus DSM 436.</title>
        <authorList>
            <person name="Sharma G."/>
            <person name="Khatri I."/>
            <person name="Kaur C."/>
            <person name="Mayilraj S."/>
            <person name="Subramanian S."/>
        </authorList>
    </citation>
    <scope>NUCLEOTIDE SEQUENCE [LARGE SCALE GENOMIC DNA]</scope>
    <source>
        <strain evidence="8 9">DSM 436</strain>
    </source>
</reference>
<keyword evidence="3 6" id="KW-0694">RNA-binding</keyword>
<dbReference type="PANTHER" id="PTHR21349">
    <property type="entry name" value="50S RIBOSOMAL PROTEIN L21"/>
    <property type="match status" value="1"/>
</dbReference>
<gene>
    <name evidence="6" type="primary">rplU</name>
    <name evidence="8" type="ORF">CAP_2183</name>
</gene>
<evidence type="ECO:0000256" key="7">
    <source>
        <dbReference type="RuleBase" id="RU000562"/>
    </source>
</evidence>